<keyword evidence="1" id="KW-0812">Transmembrane</keyword>
<dbReference type="RefSeq" id="WP_116469760.1">
    <property type="nucleotide sequence ID" value="NZ_QENQ01000001.1"/>
</dbReference>
<keyword evidence="3" id="KW-1185">Reference proteome</keyword>
<feature type="transmembrane region" description="Helical" evidence="1">
    <location>
        <begin position="86"/>
        <end position="104"/>
    </location>
</feature>
<gene>
    <name evidence="2" type="ORF">DD559_14195</name>
</gene>
<feature type="transmembrane region" description="Helical" evidence="1">
    <location>
        <begin position="124"/>
        <end position="145"/>
    </location>
</feature>
<organism evidence="2 3">
    <name type="scientific">Sphingomonas pokkalii</name>
    <dbReference type="NCBI Taxonomy" id="2175090"/>
    <lineage>
        <taxon>Bacteria</taxon>
        <taxon>Pseudomonadati</taxon>
        <taxon>Pseudomonadota</taxon>
        <taxon>Alphaproteobacteria</taxon>
        <taxon>Sphingomonadales</taxon>
        <taxon>Sphingomonadaceae</taxon>
        <taxon>Sphingomonas</taxon>
    </lineage>
</organism>
<evidence type="ECO:0000313" key="3">
    <source>
        <dbReference type="Proteomes" id="UP000245890"/>
    </source>
</evidence>
<protein>
    <submittedName>
        <fullName evidence="2">Uncharacterized protein</fullName>
    </submittedName>
</protein>
<dbReference type="OrthoDB" id="1495424at2"/>
<dbReference type="AlphaFoldDB" id="A0A2U0SG93"/>
<comment type="caution">
    <text evidence="2">The sequence shown here is derived from an EMBL/GenBank/DDBJ whole genome shotgun (WGS) entry which is preliminary data.</text>
</comment>
<sequence>MAFRCVFGAWIGAWVTAVFLPSLLIAYLGMSPGAAAIGTGFDRLPATAWKVADDVGPAAKLMVGGLLLFGLLLLDRVSGLTRTRRYLIGGAIGVGAVAATIAFLPESLSRGFAIGLTGHRFDVAATSIYLFGGAVAGPVFETVVARCRKRLAAGRSLASPRS</sequence>
<feature type="transmembrane region" description="Helical" evidence="1">
    <location>
        <begin position="55"/>
        <end position="74"/>
    </location>
</feature>
<name>A0A2U0SG93_9SPHN</name>
<proteinExistence type="predicted"/>
<keyword evidence="1" id="KW-1133">Transmembrane helix</keyword>
<keyword evidence="1" id="KW-0472">Membrane</keyword>
<reference evidence="2 3" key="1">
    <citation type="submission" date="2018-05" db="EMBL/GenBank/DDBJ databases">
        <title>Description of Sphingomonas pokkalii sp nov, isolated from the rhizosphere of saline tolerant pokkali rice and its draft genome analysis.</title>
        <authorList>
            <person name="Menon R."/>
            <person name="Kumari S."/>
            <person name="Rameshkumar N."/>
        </authorList>
    </citation>
    <scope>NUCLEOTIDE SEQUENCE [LARGE SCALE GENOMIC DNA]</scope>
    <source>
        <strain evidence="2 3">L3B27</strain>
    </source>
</reference>
<dbReference type="Proteomes" id="UP000245890">
    <property type="component" value="Unassembled WGS sequence"/>
</dbReference>
<evidence type="ECO:0000313" key="2">
    <source>
        <dbReference type="EMBL" id="PVX30348.1"/>
    </source>
</evidence>
<evidence type="ECO:0000256" key="1">
    <source>
        <dbReference type="SAM" id="Phobius"/>
    </source>
</evidence>
<dbReference type="EMBL" id="QENQ01000001">
    <property type="protein sequence ID" value="PVX30348.1"/>
    <property type="molecule type" value="Genomic_DNA"/>
</dbReference>
<accession>A0A2U0SG93</accession>